<sequence length="114" mass="12601">MLRDDPLADRKSDAASRILISSMEPPENLKNILGGVCNADAVVADSNLPFAVPLLSINGYSRLTVRVAEFDRVADQVLKNLHHLNIIADHFGKLVYRDFCVILGNNLSEIILCR</sequence>
<keyword evidence="2" id="KW-1185">Reference proteome</keyword>
<organism evidence="1 2">
    <name type="scientific">Paramagnetospirillum marisnigri</name>
    <dbReference type="NCBI Taxonomy" id="1285242"/>
    <lineage>
        <taxon>Bacteria</taxon>
        <taxon>Pseudomonadati</taxon>
        <taxon>Pseudomonadota</taxon>
        <taxon>Alphaproteobacteria</taxon>
        <taxon>Rhodospirillales</taxon>
        <taxon>Magnetospirillaceae</taxon>
        <taxon>Paramagnetospirillum</taxon>
    </lineage>
</organism>
<protein>
    <submittedName>
        <fullName evidence="1">Uncharacterized protein</fullName>
    </submittedName>
</protein>
<reference evidence="1 2" key="1">
    <citation type="submission" date="2016-04" db="EMBL/GenBank/DDBJ databases">
        <title>Draft genome sequence of freshwater magnetotactic bacteria Magnetospirillum marisnigri SP-1 and Magnetospirillum moscoviense BB-1.</title>
        <authorList>
            <person name="Koziaeva V."/>
            <person name="Dziuba M.V."/>
            <person name="Ivanov T.M."/>
            <person name="Kuznetsov B."/>
            <person name="Grouzdev D.S."/>
        </authorList>
    </citation>
    <scope>NUCLEOTIDE SEQUENCE [LARGE SCALE GENOMIC DNA]</scope>
    <source>
        <strain evidence="1 2">SP-1</strain>
    </source>
</reference>
<name>A0A178MSQ7_9PROT</name>
<dbReference type="AlphaFoldDB" id="A0A178MSQ7"/>
<proteinExistence type="predicted"/>
<dbReference type="Proteomes" id="UP000078428">
    <property type="component" value="Unassembled WGS sequence"/>
</dbReference>
<dbReference type="EMBL" id="LWQT01000042">
    <property type="protein sequence ID" value="OAN52907.1"/>
    <property type="molecule type" value="Genomic_DNA"/>
</dbReference>
<gene>
    <name evidence="1" type="ORF">A6A04_15530</name>
</gene>
<comment type="caution">
    <text evidence="1">The sequence shown here is derived from an EMBL/GenBank/DDBJ whole genome shotgun (WGS) entry which is preliminary data.</text>
</comment>
<accession>A0A178MSQ7</accession>
<evidence type="ECO:0000313" key="2">
    <source>
        <dbReference type="Proteomes" id="UP000078428"/>
    </source>
</evidence>
<evidence type="ECO:0000313" key="1">
    <source>
        <dbReference type="EMBL" id="OAN52907.1"/>
    </source>
</evidence>